<evidence type="ECO:0000259" key="10">
    <source>
        <dbReference type="Pfam" id="PF23389"/>
    </source>
</evidence>
<evidence type="ECO:0000256" key="1">
    <source>
        <dbReference type="ARBA" id="ARBA00004138"/>
    </source>
</evidence>
<dbReference type="EMBL" id="NWUJ01000011">
    <property type="protein sequence ID" value="PFH32333.1"/>
    <property type="molecule type" value="Genomic_DNA"/>
</dbReference>
<feature type="compositionally biased region" description="Basic and acidic residues" evidence="7">
    <location>
        <begin position="830"/>
        <end position="846"/>
    </location>
</feature>
<evidence type="ECO:0000256" key="6">
    <source>
        <dbReference type="ARBA" id="ARBA00023273"/>
    </source>
</evidence>
<dbReference type="GO" id="GO:0005929">
    <property type="term" value="C:cilium"/>
    <property type="evidence" value="ECO:0007669"/>
    <property type="project" value="UniProtKB-SubCell"/>
</dbReference>
<evidence type="ECO:0000259" key="9">
    <source>
        <dbReference type="Pfam" id="PF23387"/>
    </source>
</evidence>
<dbReference type="GO" id="GO:0035721">
    <property type="term" value="P:intraciliary retrograde transport"/>
    <property type="evidence" value="ECO:0007669"/>
    <property type="project" value="InterPro"/>
</dbReference>
<dbReference type="RefSeq" id="XP_029216342.1">
    <property type="nucleotide sequence ID" value="XM_029360366.1"/>
</dbReference>
<protein>
    <submittedName>
        <fullName evidence="12">Uncharacterized protein</fullName>
    </submittedName>
</protein>
<dbReference type="InterPro" id="IPR015943">
    <property type="entry name" value="WD40/YVTN_repeat-like_dom_sf"/>
</dbReference>
<feature type="domain" description="IF140/IFT172/WDR19 TPR" evidence="11">
    <location>
        <begin position="926"/>
        <end position="1113"/>
    </location>
</feature>
<feature type="domain" description="WDR19 first beta-propeller" evidence="10">
    <location>
        <begin position="19"/>
        <end position="343"/>
    </location>
</feature>
<name>A0A2A9M9J0_BESBE</name>
<dbReference type="GeneID" id="40306712"/>
<dbReference type="InterPro" id="IPR039468">
    <property type="entry name" value="WDR19_WD40_rpt"/>
</dbReference>
<evidence type="ECO:0000256" key="2">
    <source>
        <dbReference type="ARBA" id="ARBA00022574"/>
    </source>
</evidence>
<keyword evidence="5" id="KW-0969">Cilium</keyword>
<dbReference type="Gene3D" id="1.25.40.470">
    <property type="match status" value="2"/>
</dbReference>
<keyword evidence="3" id="KW-0677">Repeat</keyword>
<comment type="subcellular location">
    <subcellularLocation>
        <location evidence="1">Cell projection</location>
        <location evidence="1">Cilium</location>
    </subcellularLocation>
</comment>
<dbReference type="InterPro" id="IPR011990">
    <property type="entry name" value="TPR-like_helical_dom_sf"/>
</dbReference>
<dbReference type="OrthoDB" id="10250638at2759"/>
<dbReference type="VEuPathDB" id="ToxoDB:BESB_016510"/>
<feature type="domain" description="IFT80/172/WDR35 TPR" evidence="9">
    <location>
        <begin position="701"/>
        <end position="795"/>
    </location>
</feature>
<evidence type="ECO:0000259" key="8">
    <source>
        <dbReference type="Pfam" id="PF15911"/>
    </source>
</evidence>
<keyword evidence="6" id="KW-0966">Cell projection</keyword>
<dbReference type="InterPro" id="IPR001680">
    <property type="entry name" value="WD40_rpt"/>
</dbReference>
<feature type="domain" description="WDR19 WD40 repeat" evidence="8">
    <location>
        <begin position="365"/>
        <end position="648"/>
    </location>
</feature>
<dbReference type="Gene3D" id="2.130.10.10">
    <property type="entry name" value="YVTN repeat-like/Quinoprotein amine dehydrogenase"/>
    <property type="match status" value="1"/>
</dbReference>
<proteinExistence type="predicted"/>
<dbReference type="SMART" id="SM00320">
    <property type="entry name" value="WD40"/>
    <property type="match status" value="4"/>
</dbReference>
<evidence type="ECO:0000256" key="5">
    <source>
        <dbReference type="ARBA" id="ARBA00023069"/>
    </source>
</evidence>
<dbReference type="SUPFAM" id="SSF48452">
    <property type="entry name" value="TPR-like"/>
    <property type="match status" value="1"/>
</dbReference>
<dbReference type="SUPFAM" id="SSF50978">
    <property type="entry name" value="WD40 repeat-like"/>
    <property type="match status" value="1"/>
</dbReference>
<dbReference type="Pfam" id="PF15911">
    <property type="entry name" value="Beta-prop_WDR19_2nd"/>
    <property type="match status" value="1"/>
</dbReference>
<evidence type="ECO:0000313" key="12">
    <source>
        <dbReference type="EMBL" id="PFH32333.1"/>
    </source>
</evidence>
<dbReference type="Pfam" id="PF23389">
    <property type="entry name" value="Beta-prop_WDR19_1st"/>
    <property type="match status" value="1"/>
</dbReference>
<organism evidence="12 13">
    <name type="scientific">Besnoitia besnoiti</name>
    <name type="common">Apicomplexan protozoan</name>
    <dbReference type="NCBI Taxonomy" id="94643"/>
    <lineage>
        <taxon>Eukaryota</taxon>
        <taxon>Sar</taxon>
        <taxon>Alveolata</taxon>
        <taxon>Apicomplexa</taxon>
        <taxon>Conoidasida</taxon>
        <taxon>Coccidia</taxon>
        <taxon>Eucoccidiorida</taxon>
        <taxon>Eimeriorina</taxon>
        <taxon>Sarcocystidae</taxon>
        <taxon>Besnoitia</taxon>
    </lineage>
</organism>
<keyword evidence="13" id="KW-1185">Reference proteome</keyword>
<evidence type="ECO:0000256" key="3">
    <source>
        <dbReference type="ARBA" id="ARBA00022737"/>
    </source>
</evidence>
<sequence>MQKRFEIIPEVARLQAPNFAWQPKPHGDSAFAFVWYGSTEVGLYDSSGQRYARLYLETNSSVTSLSWDRDGECLAVSQTGGADVTLWDAQTQTASVLDTGGREVTFMEWSAVGHTLAVGTSKGLVILYDRDTKKRETVLGPHTRAIRAGSWGAGSVVAVGSEDKLVSLLTSDGALVQAFQTPMQPSLIRCARAPSGTAEPHSSTFSVLVGDQSVFVYSSGNSSNPLEICLNRGFVSDMTWVDDAALILGYSTGDVVVLKVDVRQNTVETVVSHRIFAQFLDGIAFAPSTRQAALAGDGVIRLMSADSWEEVNEGVQLHPQTGRISQIAWSHNGELLSFCTNTGYTGCYSARRLSLAASFQTKILHATSLSGFSLTDARDQGCSVPPLTVDFEPTIAGCGPRHCALGRGNSVKYFRFDFCNGTCEPAMSYQLDSRIAIVAIGHSKAAILAGGRVYVHSLEAGESSLECLPNRDNQASATACAIADDFLVVAHSGSYLTYFSLTEKTGLCEYRHAVAITSLYPNPSCTKTVFQDAEGGIFLHSPCTETCMRVAKTETPLAAVLWDMGERTIFICCTETRATTYCYMPFYIAGEAVREVKSLDRSLRFDAQRASSLTEFPEGGGQPLTLLNGILTYKLPSGKLATLCLKTHTSIVLEHKGLSPEKALPKLLQLVSLNKISESFEVARDCVGLQPSAASSLHRQIWELLGKAALDNLDLDGAEKAYQRIPRPDMLLWLKDIRQQSDEKLVAAGNIYIHTEEFDKAEEAFLKSTQPTLALDLLMDLQTWDRALTLAQQLDPSRLGMLHLRYAQALEDEGKFQQALRHYERAREKLDSHQAGWKPRDCDHHQSNSSGDSPEERENAANKRQKPTAPEARPDACVCLAGMARCAIRIGEIQRGMQMAVDLGDPRVLEEGAALLEKLKQLPEAARLHEKAGNIQKAATMYIETHEFDKAAQLMKHLDSPRLQLLWAQAKEAQGFFAEAVAAYAKAKNNQAVVRIMLYHLHQEQEAFNWVRQTRSSSAAETAAEFCRKRGLVREAVEFLVAAGRVDEALELAKERDEMESLVHSGGSGLGPDVQKSIALYYEKQHLLVEAARHYANSGLAEKALDLYLRADQPAYDAAIDLVGRTRDARLIRVLQERLEGISDGIPKDPVFIHRFHVALGNHAEAANCACRVARKEQEDGQYKAAHEVLFRAWKDLEKQQLEVPEQLFSHFATLHSYILVRRLMRDGDFTTAAFLLERVLENIQGFETHAASILTSAILVFQRASMKRRAHKYSCQLLIWHEWRQKIPEKHRRTVETCARKPPLSVEADPEPATSPCPFCSSPLPDFTLACSACVATALQDLLTTEEICPMCEMALAPGDIVLVEASSFLRRAAHTEPHAEEGAAADVVKNTTEARTSGDGQSEKLAFINAAMDLVAVTVTNAGIPVEDSDQHEKTLE</sequence>
<dbReference type="InterPro" id="IPR057855">
    <property type="entry name" value="Beta-prop_WDR19_1st"/>
</dbReference>
<comment type="caution">
    <text evidence="12">The sequence shown here is derived from an EMBL/GenBank/DDBJ whole genome shotgun (WGS) entry which is preliminary data.</text>
</comment>
<dbReference type="InterPro" id="IPR036322">
    <property type="entry name" value="WD40_repeat_dom_sf"/>
</dbReference>
<dbReference type="Pfam" id="PF24762">
    <property type="entry name" value="TPR_IF140-IFT172"/>
    <property type="match status" value="1"/>
</dbReference>
<dbReference type="InterPro" id="IPR040379">
    <property type="entry name" value="WDR19/dyf-2"/>
</dbReference>
<dbReference type="PANTHER" id="PTHR14920">
    <property type="entry name" value="OSMOTIC AVOIDANCE ABNORMAL PROTEIN 1/WD REPEAT MEMBRANE PROTEIN"/>
    <property type="match status" value="1"/>
</dbReference>
<dbReference type="SUPFAM" id="SSF69322">
    <property type="entry name" value="Tricorn protease domain 2"/>
    <property type="match status" value="1"/>
</dbReference>
<keyword evidence="2" id="KW-0853">WD repeat</keyword>
<dbReference type="KEGG" id="bbes:BESB_016510"/>
<keyword evidence="4" id="KW-0802">TPR repeat</keyword>
<evidence type="ECO:0000313" key="13">
    <source>
        <dbReference type="Proteomes" id="UP000224006"/>
    </source>
</evidence>
<dbReference type="Proteomes" id="UP000224006">
    <property type="component" value="Chromosome X"/>
</dbReference>
<dbReference type="InterPro" id="IPR056157">
    <property type="entry name" value="TPR_IFT80_172_dom"/>
</dbReference>
<gene>
    <name evidence="12" type="ORF">BESB_016510</name>
</gene>
<dbReference type="STRING" id="94643.A0A2A9M9J0"/>
<dbReference type="GO" id="GO:0030991">
    <property type="term" value="C:intraciliary transport particle A"/>
    <property type="evidence" value="ECO:0007669"/>
    <property type="project" value="TreeGrafter"/>
</dbReference>
<evidence type="ECO:0000256" key="4">
    <source>
        <dbReference type="ARBA" id="ARBA00022803"/>
    </source>
</evidence>
<evidence type="ECO:0000256" key="7">
    <source>
        <dbReference type="SAM" id="MobiDB-lite"/>
    </source>
</evidence>
<feature type="region of interest" description="Disordered" evidence="7">
    <location>
        <begin position="830"/>
        <end position="873"/>
    </location>
</feature>
<accession>A0A2A9M9J0</accession>
<dbReference type="Pfam" id="PF23387">
    <property type="entry name" value="TPR_IFT80_172"/>
    <property type="match status" value="1"/>
</dbReference>
<evidence type="ECO:0000259" key="11">
    <source>
        <dbReference type="Pfam" id="PF24762"/>
    </source>
</evidence>
<reference evidence="12 13" key="1">
    <citation type="submission" date="2017-09" db="EMBL/GenBank/DDBJ databases">
        <title>Genome sequencing of Besnoitia besnoiti strain Bb-Ger1.</title>
        <authorList>
            <person name="Schares G."/>
            <person name="Venepally P."/>
            <person name="Lorenzi H.A."/>
        </authorList>
    </citation>
    <scope>NUCLEOTIDE SEQUENCE [LARGE SCALE GENOMIC DNA]</scope>
    <source>
        <strain evidence="12 13">Bb-Ger1</strain>
    </source>
</reference>
<dbReference type="InterPro" id="IPR056168">
    <property type="entry name" value="TPR_IF140/IFT172/WDR19"/>
</dbReference>
<dbReference type="PANTHER" id="PTHR14920:SF0">
    <property type="entry name" value="WD REPEAT DOMAIN 19"/>
    <property type="match status" value="1"/>
</dbReference>
<dbReference type="GO" id="GO:0060271">
    <property type="term" value="P:cilium assembly"/>
    <property type="evidence" value="ECO:0007669"/>
    <property type="project" value="TreeGrafter"/>
</dbReference>